<gene>
    <name evidence="2" type="ORF">ACE41H_12070</name>
</gene>
<proteinExistence type="predicted"/>
<evidence type="ECO:0008006" key="4">
    <source>
        <dbReference type="Google" id="ProtNLM"/>
    </source>
</evidence>
<comment type="caution">
    <text evidence="2">The sequence shown here is derived from an EMBL/GenBank/DDBJ whole genome shotgun (WGS) entry which is preliminary data.</text>
</comment>
<dbReference type="RefSeq" id="WP_375355509.1">
    <property type="nucleotide sequence ID" value="NZ_JBHHMI010000008.1"/>
</dbReference>
<evidence type="ECO:0000313" key="3">
    <source>
        <dbReference type="Proteomes" id="UP001580346"/>
    </source>
</evidence>
<keyword evidence="3" id="KW-1185">Reference proteome</keyword>
<keyword evidence="1" id="KW-1133">Transmembrane helix</keyword>
<feature type="transmembrane region" description="Helical" evidence="1">
    <location>
        <begin position="6"/>
        <end position="23"/>
    </location>
</feature>
<dbReference type="EMBL" id="JBHHMI010000008">
    <property type="protein sequence ID" value="MFB5267513.1"/>
    <property type="molecule type" value="Genomic_DNA"/>
</dbReference>
<evidence type="ECO:0000256" key="1">
    <source>
        <dbReference type="SAM" id="Phobius"/>
    </source>
</evidence>
<sequence length="60" mass="6565">MDTSSSIIFIILSFTLGAVLLMMRDSIPAQLKKWMALTAVVMICFAFFLIVYGLMLGGSS</sequence>
<keyword evidence="1" id="KW-0472">Membrane</keyword>
<reference evidence="2 3" key="1">
    <citation type="submission" date="2024-09" db="EMBL/GenBank/DDBJ databases">
        <title>Paenibacillus zeirhizospherea sp. nov., isolated from surface of the maize (Zea mays) roots in a horticulture field, Hungary.</title>
        <authorList>
            <person name="Marton D."/>
            <person name="Farkas M."/>
            <person name="Bedics A."/>
            <person name="Toth E."/>
            <person name="Tancsics A."/>
            <person name="Boka K."/>
            <person name="Maroti G."/>
            <person name="Kriszt B."/>
            <person name="Cserhati M."/>
        </authorList>
    </citation>
    <scope>NUCLEOTIDE SEQUENCE [LARGE SCALE GENOMIC DNA]</scope>
    <source>
        <strain evidence="2 3">KCTC 33519</strain>
    </source>
</reference>
<protein>
    <recommendedName>
        <fullName evidence="4">Signal transduction histidine kinase</fullName>
    </recommendedName>
</protein>
<accession>A0ABV5ATH2</accession>
<evidence type="ECO:0000313" key="2">
    <source>
        <dbReference type="EMBL" id="MFB5267513.1"/>
    </source>
</evidence>
<keyword evidence="1" id="KW-0812">Transmembrane</keyword>
<name>A0ABV5ATH2_9BACL</name>
<dbReference type="Proteomes" id="UP001580346">
    <property type="component" value="Unassembled WGS sequence"/>
</dbReference>
<organism evidence="2 3">
    <name type="scientific">Paenibacillus enshidis</name>
    <dbReference type="NCBI Taxonomy" id="1458439"/>
    <lineage>
        <taxon>Bacteria</taxon>
        <taxon>Bacillati</taxon>
        <taxon>Bacillota</taxon>
        <taxon>Bacilli</taxon>
        <taxon>Bacillales</taxon>
        <taxon>Paenibacillaceae</taxon>
        <taxon>Paenibacillus</taxon>
    </lineage>
</organism>
<feature type="transmembrane region" description="Helical" evidence="1">
    <location>
        <begin position="35"/>
        <end position="55"/>
    </location>
</feature>